<proteinExistence type="predicted"/>
<dbReference type="Pfam" id="PF09913">
    <property type="entry name" value="DUF2142"/>
    <property type="match status" value="1"/>
</dbReference>
<comment type="caution">
    <text evidence="2">The sequence shown here is derived from an EMBL/GenBank/DDBJ whole genome shotgun (WGS) entry which is preliminary data.</text>
</comment>
<keyword evidence="1" id="KW-0812">Transmembrane</keyword>
<accession>A0A3M2I2C3</accession>
<sequence>MISTERWYGVFILSMLLAAVVLLGIMFNIIWLLLSVFLMGGVGVACMRVAKYSRALGVQALQERLYILVFCFVAFSSLLLSVLIPPQQSPDETAHFGRAYSLLNNEVLIKRLEGRANQHMDEGFHEYDRVWSSSLPFKPDNQVTREMQEQARALKWHDKELEYYNPAAVYFPSLYLPASLGIGLAKWLQQPPWVAASWARFGMWFIAILSMGLALSIIQVGRCFMAAVMVLPMTLAQIGSSNLDSITISGTFLLISIYTWQLSSHAIKAPQNIRRWGEGASWLLLLLLAMAKPVFLVLLLLPLYIYEGRRERKWRGWGVGAMIVFMVLAWQLHVSYNFENPNPSVQEAPLSRLFEALTSPLDTINLFFHTFNEKILFYWESMVGILGWLDTPLPKGAYILAGGLLFISLISDMMGPARIDSSAKLVLGLVFLSYVVGVMLMLWVAWTPVGSKVIEGVQGRYFLPLLPVMGVVLAGMLSSKFSASSLYKKVVVVFFIIYMVSFTVDIPSLLIYRYWL</sequence>
<keyword evidence="1" id="KW-1133">Transmembrane helix</keyword>
<dbReference type="InterPro" id="IPR018674">
    <property type="entry name" value="DUF2142_membrane"/>
</dbReference>
<dbReference type="Proteomes" id="UP000275012">
    <property type="component" value="Unassembled WGS sequence"/>
</dbReference>
<evidence type="ECO:0000313" key="3">
    <source>
        <dbReference type="Proteomes" id="UP000275012"/>
    </source>
</evidence>
<feature type="transmembrane region" description="Helical" evidence="1">
    <location>
        <begin position="282"/>
        <end position="305"/>
    </location>
</feature>
<feature type="transmembrane region" description="Helical" evidence="1">
    <location>
        <begin position="65"/>
        <end position="84"/>
    </location>
</feature>
<keyword evidence="1" id="KW-0472">Membrane</keyword>
<dbReference type="AlphaFoldDB" id="A0A3M2I2C3"/>
<feature type="transmembrane region" description="Helical" evidence="1">
    <location>
        <begin position="425"/>
        <end position="446"/>
    </location>
</feature>
<feature type="transmembrane region" description="Helical" evidence="1">
    <location>
        <begin position="243"/>
        <end position="262"/>
    </location>
</feature>
<evidence type="ECO:0000256" key="1">
    <source>
        <dbReference type="SAM" id="Phobius"/>
    </source>
</evidence>
<dbReference type="OrthoDB" id="2220917at2"/>
<dbReference type="EMBL" id="RFLY01000006">
    <property type="protein sequence ID" value="RMH93342.1"/>
    <property type="molecule type" value="Genomic_DNA"/>
</dbReference>
<feature type="transmembrane region" description="Helical" evidence="1">
    <location>
        <begin position="201"/>
        <end position="231"/>
    </location>
</feature>
<feature type="transmembrane region" description="Helical" evidence="1">
    <location>
        <begin position="461"/>
        <end position="478"/>
    </location>
</feature>
<gene>
    <name evidence="2" type="ORF">EBB59_05515</name>
</gene>
<reference evidence="2 3" key="1">
    <citation type="submission" date="2018-10" db="EMBL/GenBank/DDBJ databases">
        <title>Proposal of Lysobacter pythonis sp. nov. isolated from royal pythons (Python regius).</title>
        <authorList>
            <person name="Hans-Juergen B."/>
            <person name="Huptas C."/>
            <person name="Sandra B."/>
            <person name="Igor L."/>
            <person name="Joachim S."/>
            <person name="Siegfried S."/>
            <person name="Mareike W."/>
            <person name="Peter K."/>
        </authorList>
    </citation>
    <scope>NUCLEOTIDE SEQUENCE [LARGE SCALE GENOMIC DNA]</scope>
    <source>
        <strain evidence="2 3">4284/11</strain>
    </source>
</reference>
<feature type="transmembrane region" description="Helical" evidence="1">
    <location>
        <begin position="396"/>
        <end position="413"/>
    </location>
</feature>
<protein>
    <submittedName>
        <fullName evidence="2">DUF2142 domain-containing protein</fullName>
    </submittedName>
</protein>
<organism evidence="2 3">
    <name type="scientific">Solilutibacter pythonis</name>
    <dbReference type="NCBI Taxonomy" id="2483112"/>
    <lineage>
        <taxon>Bacteria</taxon>
        <taxon>Pseudomonadati</taxon>
        <taxon>Pseudomonadota</taxon>
        <taxon>Gammaproteobacteria</taxon>
        <taxon>Lysobacterales</taxon>
        <taxon>Lysobacteraceae</taxon>
        <taxon>Solilutibacter</taxon>
    </lineage>
</organism>
<evidence type="ECO:0000313" key="2">
    <source>
        <dbReference type="EMBL" id="RMH93342.1"/>
    </source>
</evidence>
<feature type="transmembrane region" description="Helical" evidence="1">
    <location>
        <begin position="317"/>
        <end position="336"/>
    </location>
</feature>
<feature type="transmembrane region" description="Helical" evidence="1">
    <location>
        <begin position="31"/>
        <end position="53"/>
    </location>
</feature>
<name>A0A3M2I2C3_9GAMM</name>
<feature type="transmembrane region" description="Helical" evidence="1">
    <location>
        <begin position="490"/>
        <end position="515"/>
    </location>
</feature>
<dbReference type="RefSeq" id="WP_122101146.1">
    <property type="nucleotide sequence ID" value="NZ_RFLY01000006.1"/>
</dbReference>
<feature type="transmembrane region" description="Helical" evidence="1">
    <location>
        <begin position="7"/>
        <end position="25"/>
    </location>
</feature>
<keyword evidence="3" id="KW-1185">Reference proteome</keyword>